<comment type="caution">
    <text evidence="1">The sequence shown here is derived from an EMBL/GenBank/DDBJ whole genome shotgun (WGS) entry which is preliminary data.</text>
</comment>
<organism evidence="1 2">
    <name type="scientific">Clavispora lusitaniae</name>
    <name type="common">Candida lusitaniae</name>
    <dbReference type="NCBI Taxonomy" id="36911"/>
    <lineage>
        <taxon>Eukaryota</taxon>
        <taxon>Fungi</taxon>
        <taxon>Dikarya</taxon>
        <taxon>Ascomycota</taxon>
        <taxon>Saccharomycotina</taxon>
        <taxon>Pichiomycetes</taxon>
        <taxon>Metschnikowiaceae</taxon>
        <taxon>Clavispora</taxon>
    </lineage>
</organism>
<name>A0AA91PW05_CLALS</name>
<dbReference type="AlphaFoldDB" id="A0AA91PW05"/>
<accession>A0AA91PW05</accession>
<evidence type="ECO:0000313" key="1">
    <source>
        <dbReference type="EMBL" id="OVF06638.1"/>
    </source>
</evidence>
<sequence length="389" mass="45102">MTQTRTLADHNYQNAFYAKGGSHHFPIETRPKVSPSMMRETPHSIYTKTKSASLSSQFPFNQCSDTSLRETKKSVEFGVRYAVRQYFNFEFQKFHYNENSLFRTDTSWDRKPAWPQYYWEFVPKTLSSSKNRQILLQSPPILVPKGEPNREMLISLLKKVLNICIQKKMNLSQSNMDDVMVQQALHYATNMFLQNFKSSSTRELCNDIIRDKLSGELNEALSDLVGDFLDKYEDIALESYEDVITDGVTDPESRQKSATVENPCFTSSFKNIWKLDPSNFLDFNVRVFIEEYTGVESRPFSFNSFRENFTVKLGEVALMMNISKATVNYRSELLASKDPPAEVSDENIDKMEEFGDLQRTLSYLMEKAEQKTQIKRKSKSLRFAELPTI</sequence>
<evidence type="ECO:0000313" key="2">
    <source>
        <dbReference type="Proteomes" id="UP000195602"/>
    </source>
</evidence>
<protein>
    <submittedName>
        <fullName evidence="1">Uncharacterized protein</fullName>
    </submittedName>
</protein>
<reference evidence="1 2" key="1">
    <citation type="submission" date="2017-04" db="EMBL/GenBank/DDBJ databases">
        <title>Draft genome of the yeast Clavispora lusitaniae type strain CBS 6936.</title>
        <authorList>
            <person name="Durrens P."/>
            <person name="Klopp C."/>
            <person name="Biteau N."/>
            <person name="Fitton-Ouhabi V."/>
            <person name="Dementhon K."/>
            <person name="Accoceberry I."/>
            <person name="Sherman D.J."/>
            <person name="Noel T."/>
        </authorList>
    </citation>
    <scope>NUCLEOTIDE SEQUENCE [LARGE SCALE GENOMIC DNA]</scope>
    <source>
        <strain evidence="1 2">CBS 6936</strain>
    </source>
</reference>
<dbReference type="EMBL" id="LYUB02000019">
    <property type="protein sequence ID" value="OVF06638.1"/>
    <property type="molecule type" value="Genomic_DNA"/>
</dbReference>
<dbReference type="KEGG" id="clus:A9F13_19g00363"/>
<dbReference type="Proteomes" id="UP000195602">
    <property type="component" value="Unassembled WGS sequence"/>
</dbReference>
<dbReference type="OMA" id="YTSHEAT"/>
<gene>
    <name evidence="1" type="ORF">A9F13_19g00363</name>
</gene>
<proteinExistence type="predicted"/>